<reference evidence="6 7" key="1">
    <citation type="submission" date="2021-07" db="EMBL/GenBank/DDBJ databases">
        <title>Paenibacillus radiodurans sp. nov., isolated from the southeastern edge of Tengger Desert.</title>
        <authorList>
            <person name="Zhang G."/>
        </authorList>
    </citation>
    <scope>NUCLEOTIDE SEQUENCE [LARGE SCALE GENOMIC DNA]</scope>
    <source>
        <strain evidence="6 7">DT7-4</strain>
    </source>
</reference>
<sequence length="247" mass="26674">MTEQAAMTIAHISKTYKNGRGVRDVSLSVNKGEIFGLFGPNGSGKTTLLKIMTGLCTADEGAIHIFGHSISEQFEGAMAKVGCVIETADAYEYMSGYANLKLASRFYNDLPSGRIEEVLELVGLKAYGHEKVSGYSLGMKQRLALAAALISNPKLIILDEPTNGLDIEGIISVRNVILHLAEHQGMTFIISSHMMSEMELICTRIGILFGGQLIGQGEIGELLEGGQTMEQYYLSAIQPFKEGAAHV</sequence>
<dbReference type="PROSITE" id="PS50893">
    <property type="entry name" value="ABC_TRANSPORTER_2"/>
    <property type="match status" value="1"/>
</dbReference>
<dbReference type="SMART" id="SM00382">
    <property type="entry name" value="AAA"/>
    <property type="match status" value="1"/>
</dbReference>
<name>A0ABS7DC64_9BACL</name>
<dbReference type="RefSeq" id="WP_219874606.1">
    <property type="nucleotide sequence ID" value="NZ_JAHZIJ010000023.1"/>
</dbReference>
<dbReference type="EMBL" id="JAHZIJ010000023">
    <property type="protein sequence ID" value="MBW7477354.1"/>
    <property type="molecule type" value="Genomic_DNA"/>
</dbReference>
<keyword evidence="7" id="KW-1185">Reference proteome</keyword>
<accession>A0ABS7DC64</accession>
<keyword evidence="4 6" id="KW-0067">ATP-binding</keyword>
<evidence type="ECO:0000259" key="5">
    <source>
        <dbReference type="PROSITE" id="PS50893"/>
    </source>
</evidence>
<dbReference type="InterPro" id="IPR003593">
    <property type="entry name" value="AAA+_ATPase"/>
</dbReference>
<dbReference type="Gene3D" id="3.40.50.300">
    <property type="entry name" value="P-loop containing nucleotide triphosphate hydrolases"/>
    <property type="match status" value="1"/>
</dbReference>
<dbReference type="GO" id="GO:0005524">
    <property type="term" value="F:ATP binding"/>
    <property type="evidence" value="ECO:0007669"/>
    <property type="project" value="UniProtKB-KW"/>
</dbReference>
<protein>
    <submittedName>
        <fullName evidence="6">ABC transporter ATP-binding protein</fullName>
    </submittedName>
</protein>
<feature type="domain" description="ABC transporter" evidence="5">
    <location>
        <begin position="7"/>
        <end position="235"/>
    </location>
</feature>
<dbReference type="InterPro" id="IPR003439">
    <property type="entry name" value="ABC_transporter-like_ATP-bd"/>
</dbReference>
<evidence type="ECO:0000256" key="3">
    <source>
        <dbReference type="ARBA" id="ARBA00022741"/>
    </source>
</evidence>
<keyword evidence="2" id="KW-0813">Transport</keyword>
<comment type="caution">
    <text evidence="6">The sequence shown here is derived from an EMBL/GenBank/DDBJ whole genome shotgun (WGS) entry which is preliminary data.</text>
</comment>
<dbReference type="SUPFAM" id="SSF52540">
    <property type="entry name" value="P-loop containing nucleoside triphosphate hydrolases"/>
    <property type="match status" value="1"/>
</dbReference>
<dbReference type="PROSITE" id="PS00211">
    <property type="entry name" value="ABC_TRANSPORTER_1"/>
    <property type="match status" value="1"/>
</dbReference>
<evidence type="ECO:0000256" key="2">
    <source>
        <dbReference type="ARBA" id="ARBA00022448"/>
    </source>
</evidence>
<keyword evidence="3" id="KW-0547">Nucleotide-binding</keyword>
<evidence type="ECO:0000313" key="7">
    <source>
        <dbReference type="Proteomes" id="UP000812277"/>
    </source>
</evidence>
<comment type="similarity">
    <text evidence="1">Belongs to the ABC transporter superfamily.</text>
</comment>
<dbReference type="Pfam" id="PF00005">
    <property type="entry name" value="ABC_tran"/>
    <property type="match status" value="1"/>
</dbReference>
<dbReference type="InterPro" id="IPR027417">
    <property type="entry name" value="P-loop_NTPase"/>
</dbReference>
<evidence type="ECO:0000256" key="4">
    <source>
        <dbReference type="ARBA" id="ARBA00022840"/>
    </source>
</evidence>
<dbReference type="Proteomes" id="UP000812277">
    <property type="component" value="Unassembled WGS sequence"/>
</dbReference>
<evidence type="ECO:0000256" key="1">
    <source>
        <dbReference type="ARBA" id="ARBA00005417"/>
    </source>
</evidence>
<organism evidence="6 7">
    <name type="scientific">Paenibacillus oenotherae</name>
    <dbReference type="NCBI Taxonomy" id="1435645"/>
    <lineage>
        <taxon>Bacteria</taxon>
        <taxon>Bacillati</taxon>
        <taxon>Bacillota</taxon>
        <taxon>Bacilli</taxon>
        <taxon>Bacillales</taxon>
        <taxon>Paenibacillaceae</taxon>
        <taxon>Paenibacillus</taxon>
    </lineage>
</organism>
<dbReference type="PANTHER" id="PTHR43335">
    <property type="entry name" value="ABC TRANSPORTER, ATP-BINDING PROTEIN"/>
    <property type="match status" value="1"/>
</dbReference>
<dbReference type="PANTHER" id="PTHR43335:SF4">
    <property type="entry name" value="ABC TRANSPORTER, ATP-BINDING PROTEIN"/>
    <property type="match status" value="1"/>
</dbReference>
<gene>
    <name evidence="6" type="ORF">K0T92_21780</name>
</gene>
<dbReference type="InterPro" id="IPR017871">
    <property type="entry name" value="ABC_transporter-like_CS"/>
</dbReference>
<proteinExistence type="inferred from homology"/>
<evidence type="ECO:0000313" key="6">
    <source>
        <dbReference type="EMBL" id="MBW7477354.1"/>
    </source>
</evidence>